<accession>A0A7N2L8B3</accession>
<dbReference type="AlphaFoldDB" id="A0A7N2L8B3"/>
<dbReference type="InParanoid" id="A0A7N2L8B3"/>
<reference evidence="1" key="2">
    <citation type="submission" date="2021-01" db="UniProtKB">
        <authorList>
            <consortium name="EnsemblPlants"/>
        </authorList>
    </citation>
    <scope>IDENTIFICATION</scope>
</reference>
<dbReference type="EMBL" id="LRBV02000003">
    <property type="status" value="NOT_ANNOTATED_CDS"/>
    <property type="molecule type" value="Genomic_DNA"/>
</dbReference>
<evidence type="ECO:0000313" key="2">
    <source>
        <dbReference type="Proteomes" id="UP000594261"/>
    </source>
</evidence>
<dbReference type="Gene3D" id="1.25.40.120">
    <property type="entry name" value="Protein prenylyltransferase"/>
    <property type="match status" value="1"/>
</dbReference>
<organism evidence="1 2">
    <name type="scientific">Quercus lobata</name>
    <name type="common">Valley oak</name>
    <dbReference type="NCBI Taxonomy" id="97700"/>
    <lineage>
        <taxon>Eukaryota</taxon>
        <taxon>Viridiplantae</taxon>
        <taxon>Streptophyta</taxon>
        <taxon>Embryophyta</taxon>
        <taxon>Tracheophyta</taxon>
        <taxon>Spermatophyta</taxon>
        <taxon>Magnoliopsida</taxon>
        <taxon>eudicotyledons</taxon>
        <taxon>Gunneridae</taxon>
        <taxon>Pentapetalae</taxon>
        <taxon>rosids</taxon>
        <taxon>fabids</taxon>
        <taxon>Fagales</taxon>
        <taxon>Fagaceae</taxon>
        <taxon>Quercus</taxon>
    </lineage>
</organism>
<evidence type="ECO:0000313" key="1">
    <source>
        <dbReference type="EnsemblPlants" id="QL03p030376:mrna"/>
    </source>
</evidence>
<dbReference type="SUPFAM" id="SSF48439">
    <property type="entry name" value="Protein prenylyltransferase"/>
    <property type="match status" value="1"/>
</dbReference>
<dbReference type="Gramene" id="QL03p030376:mrna">
    <property type="protein sequence ID" value="QL03p030376:mrna"/>
    <property type="gene ID" value="QL03p030376"/>
</dbReference>
<dbReference type="Proteomes" id="UP000594261">
    <property type="component" value="Chromosome 3"/>
</dbReference>
<keyword evidence="2" id="KW-1185">Reference proteome</keyword>
<reference evidence="1 2" key="1">
    <citation type="journal article" date="2016" name="G3 (Bethesda)">
        <title>First Draft Assembly and Annotation of the Genome of a California Endemic Oak Quercus lobata Nee (Fagaceae).</title>
        <authorList>
            <person name="Sork V.L."/>
            <person name="Fitz-Gibbon S.T."/>
            <person name="Puiu D."/>
            <person name="Crepeau M."/>
            <person name="Gugger P.F."/>
            <person name="Sherman R."/>
            <person name="Stevens K."/>
            <person name="Langley C.H."/>
            <person name="Pellegrini M."/>
            <person name="Salzberg S.L."/>
        </authorList>
    </citation>
    <scope>NUCLEOTIDE SEQUENCE [LARGE SCALE GENOMIC DNA]</scope>
    <source>
        <strain evidence="1 2">cv. SW786</strain>
    </source>
</reference>
<protein>
    <submittedName>
        <fullName evidence="1">Uncharacterized protein</fullName>
    </submittedName>
</protein>
<sequence>MNYRAWNHRCWLVSYMTREQEELNWNERLIKRYIGREALWLHRRFLSLCWMKQFATNLHDVSCHSELKISTSNNFNSFIDNELHLFNSCSIVPENDFEDFRAKSEDYAEQGVPRKVIPLGFFNRLDGNA</sequence>
<proteinExistence type="predicted"/>
<dbReference type="EnsemblPlants" id="QL03p030376:mrna">
    <property type="protein sequence ID" value="QL03p030376:mrna"/>
    <property type="gene ID" value="QL03p030376"/>
</dbReference>
<name>A0A7N2L8B3_QUELO</name>